<protein>
    <submittedName>
        <fullName evidence="1">Uncharacterized protein</fullName>
    </submittedName>
</protein>
<name>A0A8S5TMZ9_9CAUD</name>
<accession>A0A8S5TMZ9</accession>
<evidence type="ECO:0000313" key="1">
    <source>
        <dbReference type="EMBL" id="DAF64497.1"/>
    </source>
</evidence>
<reference evidence="1" key="1">
    <citation type="journal article" date="2021" name="Proc. Natl. Acad. Sci. U.S.A.">
        <title>A Catalog of Tens of Thousands of Viruses from Human Metagenomes Reveals Hidden Associations with Chronic Diseases.</title>
        <authorList>
            <person name="Tisza M.J."/>
            <person name="Buck C.B."/>
        </authorList>
    </citation>
    <scope>NUCLEOTIDE SEQUENCE</scope>
    <source>
        <strain evidence="1">Ctu6J18</strain>
    </source>
</reference>
<proteinExistence type="predicted"/>
<sequence length="35" mass="4240">MYTLQALYTNKKGSRDQRLPLRNIETKYIAEDRPR</sequence>
<organism evidence="1">
    <name type="scientific">Myoviridae sp. ctu6J18</name>
    <dbReference type="NCBI Taxonomy" id="2827714"/>
    <lineage>
        <taxon>Viruses</taxon>
        <taxon>Duplodnaviria</taxon>
        <taxon>Heunggongvirae</taxon>
        <taxon>Uroviricota</taxon>
        <taxon>Caudoviricetes</taxon>
    </lineage>
</organism>
<dbReference type="EMBL" id="BK032862">
    <property type="protein sequence ID" value="DAF64497.1"/>
    <property type="molecule type" value="Genomic_DNA"/>
</dbReference>